<evidence type="ECO:0000256" key="3">
    <source>
        <dbReference type="ARBA" id="ARBA00022449"/>
    </source>
</evidence>
<comment type="caution">
    <text evidence="13">The sequence shown here is derived from an EMBL/GenBank/DDBJ whole genome shotgun (WGS) entry which is preliminary data.</text>
</comment>
<feature type="transmembrane region" description="Helical" evidence="10">
    <location>
        <begin position="115"/>
        <end position="136"/>
    </location>
</feature>
<evidence type="ECO:0000259" key="11">
    <source>
        <dbReference type="Pfam" id="PF00999"/>
    </source>
</evidence>
<feature type="transmembrane region" description="Helical" evidence="10">
    <location>
        <begin position="218"/>
        <end position="237"/>
    </location>
</feature>
<keyword evidence="6" id="KW-0630">Potassium</keyword>
<dbReference type="Gene3D" id="1.20.1530.20">
    <property type="match status" value="1"/>
</dbReference>
<reference evidence="13 14" key="1">
    <citation type="journal article" date="2017" name="Int. J. Syst. Evol. Microbiol.">
        <title>Marinicauda algicola sp. nov., isolated from a marine red alga Rhodosorus marinus.</title>
        <authorList>
            <person name="Jeong S.E."/>
            <person name="Jeon S.H."/>
            <person name="Chun B.H."/>
            <person name="Kim D.W."/>
            <person name="Jeon C.O."/>
        </authorList>
    </citation>
    <scope>NUCLEOTIDE SEQUENCE [LARGE SCALE GENOMIC DNA]</scope>
    <source>
        <strain evidence="13 14">JCM 31718</strain>
    </source>
</reference>
<evidence type="ECO:0000313" key="14">
    <source>
        <dbReference type="Proteomes" id="UP000308054"/>
    </source>
</evidence>
<feature type="transmembrane region" description="Helical" evidence="10">
    <location>
        <begin position="148"/>
        <end position="170"/>
    </location>
</feature>
<dbReference type="EMBL" id="SRXW01000003">
    <property type="protein sequence ID" value="TGY88162.1"/>
    <property type="molecule type" value="Genomic_DNA"/>
</dbReference>
<dbReference type="Pfam" id="PF02254">
    <property type="entry name" value="TrkA_N"/>
    <property type="match status" value="1"/>
</dbReference>
<dbReference type="AlphaFoldDB" id="A0A4S2GZB3"/>
<dbReference type="Gene3D" id="3.40.50.720">
    <property type="entry name" value="NAD(P)-binding Rossmann-like Domain"/>
    <property type="match status" value="1"/>
</dbReference>
<dbReference type="InterPro" id="IPR036291">
    <property type="entry name" value="NAD(P)-bd_dom_sf"/>
</dbReference>
<evidence type="ECO:0000256" key="9">
    <source>
        <dbReference type="ARBA" id="ARBA00023136"/>
    </source>
</evidence>
<feature type="domain" description="Cation/H+ exchanger transmembrane" evidence="11">
    <location>
        <begin position="18"/>
        <end position="373"/>
    </location>
</feature>
<feature type="transmembrane region" description="Helical" evidence="10">
    <location>
        <begin position="358"/>
        <end position="382"/>
    </location>
</feature>
<evidence type="ECO:0000256" key="10">
    <source>
        <dbReference type="SAM" id="Phobius"/>
    </source>
</evidence>
<dbReference type="PANTHER" id="PTHR46157:SF4">
    <property type="entry name" value="K(+) EFFLUX ANTIPORTER 3, CHLOROPLASTIC"/>
    <property type="match status" value="1"/>
</dbReference>
<evidence type="ECO:0000313" key="13">
    <source>
        <dbReference type="EMBL" id="TGY88162.1"/>
    </source>
</evidence>
<gene>
    <name evidence="13" type="ORF">E5163_10000</name>
</gene>
<feature type="domain" description="RCK N-terminal" evidence="12">
    <location>
        <begin position="412"/>
        <end position="518"/>
    </location>
</feature>
<evidence type="ECO:0000259" key="12">
    <source>
        <dbReference type="Pfam" id="PF02254"/>
    </source>
</evidence>
<feature type="transmembrane region" description="Helical" evidence="10">
    <location>
        <begin position="58"/>
        <end position="75"/>
    </location>
</feature>
<feature type="transmembrane region" description="Helical" evidence="10">
    <location>
        <begin position="176"/>
        <end position="198"/>
    </location>
</feature>
<sequence length="566" mass="58618">MDSVSAILPAVTLLGVGLLCVLAARALKTSPIVAFIAAGVAIGPSGLALVPAGQTVNLLAQLGVVFLLFEIGLGFSVKTVRESGRDLLGLAPAQMLVCTLGFALLARAFGLDWTLSLILGAGAGISATAVVTRTLAERGITTCPLGRSATAVLVFQDIAGIFLLVFAGALGTGTDGLGATLSIAGIKAALAILAAITLGRLVIGPLFRLLSRTRNEEIFTAAALFLVLATAAATGALGLSLTLGAFLAGMIVAETPFRHLIRTEAKPFGALLLGFFFITVGMALDWRVMIGQAHWILAALLALMLLKTLLTWLAAIANGWSLAGGTQLAFVLAQGSEFGLVILALPGVTAALGPEASAVLVAASAISLALTPAWAGLGFRAAKRLATLARRREASAAEPGETRPILLFAMTPAGRLAYDGLRAFDIPFVAIESDPDRFLAAIADGYDVTFGDPSDIRLMKTVGVDHAGALALAKPRYEISREVTGFMRETFPDLARFVAVGGEAERARHAALGMQAVITRGRPEGLDFAAALLRFAGVAPDRISAWMTRVMEAYEPELVPMSTPAA</sequence>
<dbReference type="OrthoDB" id="9781411at2"/>
<proteinExistence type="predicted"/>
<feature type="transmembrane region" description="Helical" evidence="10">
    <location>
        <begin position="87"/>
        <end position="109"/>
    </location>
</feature>
<feature type="transmembrane region" description="Helical" evidence="10">
    <location>
        <begin position="31"/>
        <end position="52"/>
    </location>
</feature>
<keyword evidence="8" id="KW-0406">Ion transport</keyword>
<keyword evidence="2" id="KW-0813">Transport</keyword>
<feature type="transmembrane region" description="Helical" evidence="10">
    <location>
        <begin position="268"/>
        <end position="289"/>
    </location>
</feature>
<dbReference type="Proteomes" id="UP000308054">
    <property type="component" value="Unassembled WGS sequence"/>
</dbReference>
<keyword evidence="14" id="KW-1185">Reference proteome</keyword>
<dbReference type="PANTHER" id="PTHR46157">
    <property type="entry name" value="K(+) EFFLUX ANTIPORTER 3, CHLOROPLASTIC"/>
    <property type="match status" value="1"/>
</dbReference>
<protein>
    <submittedName>
        <fullName evidence="13">Potassium transporter KefB</fullName>
    </submittedName>
</protein>
<evidence type="ECO:0000256" key="4">
    <source>
        <dbReference type="ARBA" id="ARBA00022538"/>
    </source>
</evidence>
<keyword evidence="4" id="KW-0633">Potassium transport</keyword>
<keyword evidence="5 10" id="KW-0812">Transmembrane</keyword>
<accession>A0A4S2GZB3</accession>
<dbReference type="RefSeq" id="WP_135996007.1">
    <property type="nucleotide sequence ID" value="NZ_CP071057.1"/>
</dbReference>
<keyword evidence="3" id="KW-0050">Antiport</keyword>
<evidence type="ECO:0000256" key="5">
    <source>
        <dbReference type="ARBA" id="ARBA00022692"/>
    </source>
</evidence>
<dbReference type="GO" id="GO:1902600">
    <property type="term" value="P:proton transmembrane transport"/>
    <property type="evidence" value="ECO:0007669"/>
    <property type="project" value="InterPro"/>
</dbReference>
<evidence type="ECO:0000256" key="1">
    <source>
        <dbReference type="ARBA" id="ARBA00004141"/>
    </source>
</evidence>
<dbReference type="GO" id="GO:0006813">
    <property type="term" value="P:potassium ion transport"/>
    <property type="evidence" value="ECO:0007669"/>
    <property type="project" value="UniProtKB-KW"/>
</dbReference>
<organism evidence="13 14">
    <name type="scientific">Marinicauda algicola</name>
    <dbReference type="NCBI Taxonomy" id="2029849"/>
    <lineage>
        <taxon>Bacteria</taxon>
        <taxon>Pseudomonadati</taxon>
        <taxon>Pseudomonadota</taxon>
        <taxon>Alphaproteobacteria</taxon>
        <taxon>Maricaulales</taxon>
        <taxon>Maricaulaceae</taxon>
        <taxon>Marinicauda</taxon>
    </lineage>
</organism>
<feature type="transmembrane region" description="Helical" evidence="10">
    <location>
        <begin position="328"/>
        <end position="352"/>
    </location>
</feature>
<dbReference type="Pfam" id="PF00999">
    <property type="entry name" value="Na_H_Exchanger"/>
    <property type="match status" value="1"/>
</dbReference>
<dbReference type="SUPFAM" id="SSF51735">
    <property type="entry name" value="NAD(P)-binding Rossmann-fold domains"/>
    <property type="match status" value="1"/>
</dbReference>
<comment type="subcellular location">
    <subcellularLocation>
        <location evidence="1">Membrane</location>
        <topology evidence="1">Multi-pass membrane protein</topology>
    </subcellularLocation>
</comment>
<evidence type="ECO:0000256" key="6">
    <source>
        <dbReference type="ARBA" id="ARBA00022958"/>
    </source>
</evidence>
<feature type="transmembrane region" description="Helical" evidence="10">
    <location>
        <begin position="6"/>
        <end position="24"/>
    </location>
</feature>
<evidence type="ECO:0000256" key="7">
    <source>
        <dbReference type="ARBA" id="ARBA00022989"/>
    </source>
</evidence>
<name>A0A4S2GZB3_9PROT</name>
<dbReference type="GO" id="GO:0005886">
    <property type="term" value="C:plasma membrane"/>
    <property type="evidence" value="ECO:0007669"/>
    <property type="project" value="TreeGrafter"/>
</dbReference>
<keyword evidence="7 10" id="KW-1133">Transmembrane helix</keyword>
<dbReference type="InterPro" id="IPR003148">
    <property type="entry name" value="RCK_N"/>
</dbReference>
<dbReference type="InterPro" id="IPR006153">
    <property type="entry name" value="Cation/H_exchanger_TM"/>
</dbReference>
<keyword evidence="9 10" id="KW-0472">Membrane</keyword>
<feature type="transmembrane region" description="Helical" evidence="10">
    <location>
        <begin position="295"/>
        <end position="316"/>
    </location>
</feature>
<evidence type="ECO:0000256" key="8">
    <source>
        <dbReference type="ARBA" id="ARBA00023065"/>
    </source>
</evidence>
<dbReference type="GO" id="GO:0015297">
    <property type="term" value="F:antiporter activity"/>
    <property type="evidence" value="ECO:0007669"/>
    <property type="project" value="UniProtKB-KW"/>
</dbReference>
<dbReference type="InterPro" id="IPR038770">
    <property type="entry name" value="Na+/solute_symporter_sf"/>
</dbReference>
<evidence type="ECO:0000256" key="2">
    <source>
        <dbReference type="ARBA" id="ARBA00022448"/>
    </source>
</evidence>